<organism evidence="2 3">
    <name type="scientific">Stenomitos frigidus AS-A4</name>
    <dbReference type="NCBI Taxonomy" id="2933935"/>
    <lineage>
        <taxon>Bacteria</taxon>
        <taxon>Bacillati</taxon>
        <taxon>Cyanobacteriota</taxon>
        <taxon>Cyanophyceae</taxon>
        <taxon>Leptolyngbyales</taxon>
        <taxon>Leptolyngbyaceae</taxon>
        <taxon>Stenomitos</taxon>
    </lineage>
</organism>
<evidence type="ECO:0008006" key="4">
    <source>
        <dbReference type="Google" id="ProtNLM"/>
    </source>
</evidence>
<dbReference type="InterPro" id="IPR010985">
    <property type="entry name" value="Ribbon_hlx_hlx"/>
</dbReference>
<dbReference type="SUPFAM" id="SSF47598">
    <property type="entry name" value="Ribbon-helix-helix"/>
    <property type="match status" value="1"/>
</dbReference>
<accession>A0ABV0KT42</accession>
<evidence type="ECO:0000313" key="3">
    <source>
        <dbReference type="Proteomes" id="UP001476950"/>
    </source>
</evidence>
<dbReference type="Proteomes" id="UP001476950">
    <property type="component" value="Unassembled WGS sequence"/>
</dbReference>
<proteinExistence type="predicted"/>
<dbReference type="EMBL" id="JAMPLM010000062">
    <property type="protein sequence ID" value="MEP1062361.1"/>
    <property type="molecule type" value="Genomic_DNA"/>
</dbReference>
<dbReference type="InterPro" id="IPR013321">
    <property type="entry name" value="Arc_rbn_hlx_hlx"/>
</dbReference>
<comment type="caution">
    <text evidence="2">The sequence shown here is derived from an EMBL/GenBank/DDBJ whole genome shotgun (WGS) entry which is preliminary data.</text>
</comment>
<name>A0ABV0KT42_9CYAN</name>
<dbReference type="Gene3D" id="1.10.1220.10">
    <property type="entry name" value="Met repressor-like"/>
    <property type="match status" value="1"/>
</dbReference>
<keyword evidence="3" id="KW-1185">Reference proteome</keyword>
<evidence type="ECO:0000256" key="1">
    <source>
        <dbReference type="SAM" id="MobiDB-lite"/>
    </source>
</evidence>
<evidence type="ECO:0000313" key="2">
    <source>
        <dbReference type="EMBL" id="MEP1062361.1"/>
    </source>
</evidence>
<dbReference type="RefSeq" id="WP_190446181.1">
    <property type="nucleotide sequence ID" value="NZ_JAMPLM010000062.1"/>
</dbReference>
<feature type="region of interest" description="Disordered" evidence="1">
    <location>
        <begin position="1"/>
        <end position="20"/>
    </location>
</feature>
<protein>
    <recommendedName>
        <fullName evidence="4">CopG family transcriptional regulator</fullName>
    </recommendedName>
</protein>
<sequence>MVEKRSRIAKKPPTIPPIADAWVTEAGLDPELQSQEQPPLPTVAEPATLPEKKGKPYPHRISFDMETQQYKRLKRASFETDQSMNELLREAAEDWLRARGY</sequence>
<gene>
    <name evidence="2" type="ORF">NDI38_28715</name>
</gene>
<reference evidence="2 3" key="1">
    <citation type="submission" date="2022-04" db="EMBL/GenBank/DDBJ databases">
        <title>Positive selection, recombination, and allopatry shape intraspecific diversity of widespread and dominant cyanobacteria.</title>
        <authorList>
            <person name="Wei J."/>
            <person name="Shu W."/>
            <person name="Hu C."/>
        </authorList>
    </citation>
    <scope>NUCLEOTIDE SEQUENCE [LARGE SCALE GENOMIC DNA]</scope>
    <source>
        <strain evidence="2 3">AS-A4</strain>
    </source>
</reference>
<feature type="region of interest" description="Disordered" evidence="1">
    <location>
        <begin position="26"/>
        <end position="59"/>
    </location>
</feature>